<proteinExistence type="predicted"/>
<name>A0ABQ5HFT3_9ASTR</name>
<sequence length="93" mass="11071">MADNETKCLMTSNNVYLIALFIPLILEYLVKDSKKARILELKRRYFEDYCSEDQYPISIKEDTAYLCLHSPKTTKEQDPIRRIQEDQYAVFKL</sequence>
<gene>
    <name evidence="2" type="ORF">Tco_1068465</name>
</gene>
<evidence type="ECO:0000313" key="3">
    <source>
        <dbReference type="Proteomes" id="UP001151760"/>
    </source>
</evidence>
<dbReference type="Proteomes" id="UP001151760">
    <property type="component" value="Unassembled WGS sequence"/>
</dbReference>
<keyword evidence="1" id="KW-1133">Transmembrane helix</keyword>
<keyword evidence="1" id="KW-0812">Transmembrane</keyword>
<comment type="caution">
    <text evidence="2">The sequence shown here is derived from an EMBL/GenBank/DDBJ whole genome shotgun (WGS) entry which is preliminary data.</text>
</comment>
<dbReference type="EMBL" id="BQNB010019576">
    <property type="protein sequence ID" value="GJT86748.1"/>
    <property type="molecule type" value="Genomic_DNA"/>
</dbReference>
<keyword evidence="1" id="KW-0472">Membrane</keyword>
<evidence type="ECO:0000313" key="2">
    <source>
        <dbReference type="EMBL" id="GJT86748.1"/>
    </source>
</evidence>
<accession>A0ABQ5HFT3</accession>
<evidence type="ECO:0000256" key="1">
    <source>
        <dbReference type="SAM" id="Phobius"/>
    </source>
</evidence>
<organism evidence="2 3">
    <name type="scientific">Tanacetum coccineum</name>
    <dbReference type="NCBI Taxonomy" id="301880"/>
    <lineage>
        <taxon>Eukaryota</taxon>
        <taxon>Viridiplantae</taxon>
        <taxon>Streptophyta</taxon>
        <taxon>Embryophyta</taxon>
        <taxon>Tracheophyta</taxon>
        <taxon>Spermatophyta</taxon>
        <taxon>Magnoliopsida</taxon>
        <taxon>eudicotyledons</taxon>
        <taxon>Gunneridae</taxon>
        <taxon>Pentapetalae</taxon>
        <taxon>asterids</taxon>
        <taxon>campanulids</taxon>
        <taxon>Asterales</taxon>
        <taxon>Asteraceae</taxon>
        <taxon>Asteroideae</taxon>
        <taxon>Anthemideae</taxon>
        <taxon>Anthemidinae</taxon>
        <taxon>Tanacetum</taxon>
    </lineage>
</organism>
<feature type="transmembrane region" description="Helical" evidence="1">
    <location>
        <begin position="14"/>
        <end position="30"/>
    </location>
</feature>
<protein>
    <submittedName>
        <fullName evidence="2">Uncharacterized protein</fullName>
    </submittedName>
</protein>
<keyword evidence="3" id="KW-1185">Reference proteome</keyword>
<reference evidence="2" key="1">
    <citation type="journal article" date="2022" name="Int. J. Mol. Sci.">
        <title>Draft Genome of Tanacetum Coccineum: Genomic Comparison of Closely Related Tanacetum-Family Plants.</title>
        <authorList>
            <person name="Yamashiro T."/>
            <person name="Shiraishi A."/>
            <person name="Nakayama K."/>
            <person name="Satake H."/>
        </authorList>
    </citation>
    <scope>NUCLEOTIDE SEQUENCE</scope>
</reference>
<reference evidence="2" key="2">
    <citation type="submission" date="2022-01" db="EMBL/GenBank/DDBJ databases">
        <authorList>
            <person name="Yamashiro T."/>
            <person name="Shiraishi A."/>
            <person name="Satake H."/>
            <person name="Nakayama K."/>
        </authorList>
    </citation>
    <scope>NUCLEOTIDE SEQUENCE</scope>
</reference>